<dbReference type="Pfam" id="PF01571">
    <property type="entry name" value="GCV_T"/>
    <property type="match status" value="1"/>
</dbReference>
<dbReference type="InterPro" id="IPR027266">
    <property type="entry name" value="TrmE/GcvT-like"/>
</dbReference>
<feature type="domain" description="GCVT N-terminal" evidence="3">
    <location>
        <begin position="580"/>
        <end position="840"/>
    </location>
</feature>
<dbReference type="Gene3D" id="3.30.1360.120">
    <property type="entry name" value="Probable tRNA modification gtpase trme, domain 1"/>
    <property type="match status" value="1"/>
</dbReference>
<dbReference type="GO" id="GO:0046653">
    <property type="term" value="P:tetrahydrofolate metabolic process"/>
    <property type="evidence" value="ECO:0007669"/>
    <property type="project" value="InterPro"/>
</dbReference>
<dbReference type="Proteomes" id="UP000503017">
    <property type="component" value="Chromosome"/>
</dbReference>
<evidence type="ECO:0000259" key="3">
    <source>
        <dbReference type="Pfam" id="PF01571"/>
    </source>
</evidence>
<feature type="domain" description="Aminomethyltransferase C-terminal" evidence="5">
    <location>
        <begin position="870"/>
        <end position="952"/>
    </location>
</feature>
<evidence type="ECO:0000259" key="4">
    <source>
        <dbReference type="Pfam" id="PF07992"/>
    </source>
</evidence>
<dbReference type="InterPro" id="IPR041117">
    <property type="entry name" value="SoxA_A3"/>
</dbReference>
<reference evidence="7 8" key="1">
    <citation type="submission" date="2018-10" db="EMBL/GenBank/DDBJ databases">
        <authorList>
            <person name="Perry B.J."/>
            <person name="Sullivan J.T."/>
            <person name="Murphy R.J.T."/>
            <person name="Ramsay J.P."/>
            <person name="Ronson C.W."/>
        </authorList>
    </citation>
    <scope>NUCLEOTIDE SEQUENCE [LARGE SCALE GENOMIC DNA]</scope>
    <source>
        <strain evidence="7 8">R88b</strain>
    </source>
</reference>
<dbReference type="AlphaFoldDB" id="A0A6M7WED2"/>
<dbReference type="SUPFAM" id="SSF51905">
    <property type="entry name" value="FAD/NAD(P)-binding domain"/>
    <property type="match status" value="1"/>
</dbReference>
<evidence type="ECO:0000313" key="8">
    <source>
        <dbReference type="Proteomes" id="UP000503017"/>
    </source>
</evidence>
<organism evidence="7 8">
    <name type="scientific">Mesorhizobium loti R88b</name>
    <dbReference type="NCBI Taxonomy" id="935548"/>
    <lineage>
        <taxon>Bacteria</taxon>
        <taxon>Pseudomonadati</taxon>
        <taxon>Pseudomonadota</taxon>
        <taxon>Alphaproteobacteria</taxon>
        <taxon>Hyphomicrobiales</taxon>
        <taxon>Phyllobacteriaceae</taxon>
        <taxon>Mesorhizobium</taxon>
    </lineage>
</organism>
<name>A0A6M7WED2_RHILI</name>
<dbReference type="PANTHER" id="PTHR43757">
    <property type="entry name" value="AMINOMETHYLTRANSFERASE"/>
    <property type="match status" value="1"/>
</dbReference>
<comment type="similarity">
    <text evidence="1">Belongs to the GcvT family.</text>
</comment>
<dbReference type="InterPro" id="IPR042204">
    <property type="entry name" value="2Fe-2S-bd_N"/>
</dbReference>
<dbReference type="InterPro" id="IPR029043">
    <property type="entry name" value="GcvT/YgfZ_C"/>
</dbReference>
<dbReference type="InterPro" id="IPR006277">
    <property type="entry name" value="Sarcosine_oxidase_asu"/>
</dbReference>
<dbReference type="PRINTS" id="PR00368">
    <property type="entry name" value="FADPNR"/>
</dbReference>
<feature type="domain" description="SoxA A3" evidence="6">
    <location>
        <begin position="480"/>
        <end position="564"/>
    </location>
</feature>
<dbReference type="PANTHER" id="PTHR43757:SF2">
    <property type="entry name" value="AMINOMETHYLTRANSFERASE, MITOCHONDRIAL"/>
    <property type="match status" value="1"/>
</dbReference>
<accession>A0A6M7WED2</accession>
<dbReference type="SUPFAM" id="SSF101790">
    <property type="entry name" value="Aminomethyltransferase beta-barrel domain"/>
    <property type="match status" value="1"/>
</dbReference>
<dbReference type="InterPro" id="IPR028896">
    <property type="entry name" value="GcvT/YgfZ/DmdA"/>
</dbReference>
<dbReference type="InterPro" id="IPR036188">
    <property type="entry name" value="FAD/NAD-bd_sf"/>
</dbReference>
<evidence type="ECO:0000259" key="5">
    <source>
        <dbReference type="Pfam" id="PF08669"/>
    </source>
</evidence>
<sequence>MTASRLTTGGSAIDRSCPIRFSFDGATVDGFAGDTIASALLANDVAVVGRSFKYHRPRGIWGGGVEEPNALVDVGGPQATPNTRATTEPARDGLVAKSVNATPNALADRNAFLDRFSRFIPAAFYYKTFMWPDWHMFEPRIRAMAGLGKVDTDWTSPGTADQINHHCDVLVVGAGPAGLAAARMAAGAGLSVVLVDDQQKPGGSLGHRAGEIDGKPADAWIEETVTELAAGGHLILPSTTAFGIYDHNLVGLNQRHFDGRRDTLWRVRPRQIVLATGAIERPLPFANNDLPGILSSDAALAYLRRHAVLVGRRIVVATNNDSAYEVASALAEAGADVTLVDIRGDGTPATPANVRLVKGRALASASGRLRVEGVTLDDGTRLDTDCVLVSGGWTPTIHLFGQARGKLAWSDARAAFLPGDPVDGISVAGAAAGAVSLSEVFAGAQKAVAPLGETKAALPRSTGPEATGGITAAWPLPGSKGRIWIDYQNDVTVKDVELAARENFVSVEHLKRYTTLGMATDQGKTSNLPGLALMAGITGRTVPEVGTTTYRPPFTPVPLASFAGARVGELMAPVRRLPLENVHRASGAVFQEYGGWLRPAHYGGRTDADRAIQDEALRARKSVALFDGSTLGKIEVIGPKAAAFVDFLYYNTMSTLKPGRCRYGFMLSENGVVFDDGVLVRLDEHRFVVSCSSSHVAAVHARLEEWRQDRFGRDAVYIHNATSEMATLTVSGPNARKLLETVGLGLSLDDAALPHMAVGQGSYAGDEVRVTRVSFTGDRSYEISIRADRAEPLWGHLRQAGQAFDAVIIGLEALMILRAEKGFIVIGKDTDGTTLPHDLGSEGPRAKRQAEYVGRRSLFTEEASRGDRLQLVGLTVPEGEPPLPTGAHGIRRIDGRPHSQGFVTSSYQSPTLGRPIALGLIERGAARHGEAVDIQHLGKVRTATIAAPCAFDPAGDRLNA</sequence>
<dbReference type="NCBIfam" id="TIGR01372">
    <property type="entry name" value="soxA"/>
    <property type="match status" value="1"/>
</dbReference>
<dbReference type="PRINTS" id="PR00469">
    <property type="entry name" value="PNDRDTASEII"/>
</dbReference>
<feature type="domain" description="FAD/NAD(P)-binding" evidence="4">
    <location>
        <begin position="168"/>
        <end position="409"/>
    </location>
</feature>
<protein>
    <submittedName>
        <fullName evidence="7">Sarcosine oxidase subunit alpha family protein</fullName>
    </submittedName>
</protein>
<dbReference type="Pfam" id="PF07992">
    <property type="entry name" value="Pyr_redox_2"/>
    <property type="match status" value="1"/>
</dbReference>
<dbReference type="InterPro" id="IPR006222">
    <property type="entry name" value="GCVT_N"/>
</dbReference>
<dbReference type="Pfam" id="PF13510">
    <property type="entry name" value="Fer2_4"/>
    <property type="match status" value="1"/>
</dbReference>
<dbReference type="Pfam" id="PF17806">
    <property type="entry name" value="SO_alpha_A3"/>
    <property type="match status" value="1"/>
</dbReference>
<evidence type="ECO:0000259" key="6">
    <source>
        <dbReference type="Pfam" id="PF17806"/>
    </source>
</evidence>
<dbReference type="InterPro" id="IPR023753">
    <property type="entry name" value="FAD/NAD-binding_dom"/>
</dbReference>
<dbReference type="RefSeq" id="WP_027032716.1">
    <property type="nucleotide sequence ID" value="NZ_CP033367.1"/>
</dbReference>
<dbReference type="Gene3D" id="3.10.20.440">
    <property type="entry name" value="2Fe-2S iron-sulphur cluster binding domain, sarcosine oxidase, alpha subunit, N-terminal domain"/>
    <property type="match status" value="1"/>
</dbReference>
<dbReference type="Pfam" id="PF08669">
    <property type="entry name" value="GCV_T_C"/>
    <property type="match status" value="1"/>
</dbReference>
<evidence type="ECO:0000256" key="1">
    <source>
        <dbReference type="ARBA" id="ARBA00008609"/>
    </source>
</evidence>
<dbReference type="PIRSF" id="PIRSF037980">
    <property type="entry name" value="SoxA"/>
    <property type="match status" value="1"/>
</dbReference>
<dbReference type="GO" id="GO:0008115">
    <property type="term" value="F:sarcosine oxidase activity"/>
    <property type="evidence" value="ECO:0007669"/>
    <property type="project" value="InterPro"/>
</dbReference>
<keyword evidence="2" id="KW-0560">Oxidoreductase</keyword>
<evidence type="ECO:0000256" key="2">
    <source>
        <dbReference type="ARBA" id="ARBA00023002"/>
    </source>
</evidence>
<evidence type="ECO:0000313" key="7">
    <source>
        <dbReference type="EMBL" id="QKD00305.1"/>
    </source>
</evidence>
<dbReference type="EMBL" id="CP033367">
    <property type="protein sequence ID" value="QKD00305.1"/>
    <property type="molecule type" value="Genomic_DNA"/>
</dbReference>
<dbReference type="Gene3D" id="3.50.50.60">
    <property type="entry name" value="FAD/NAD(P)-binding domain"/>
    <property type="match status" value="1"/>
</dbReference>
<dbReference type="SUPFAM" id="SSF103025">
    <property type="entry name" value="Folate-binding domain"/>
    <property type="match status" value="1"/>
</dbReference>
<dbReference type="InterPro" id="IPR013977">
    <property type="entry name" value="GcvT_C"/>
</dbReference>
<gene>
    <name evidence="7" type="ORF">EB235_01495</name>
</gene>
<proteinExistence type="inferred from homology"/>